<reference evidence="9 10" key="1">
    <citation type="submission" date="2016-10" db="EMBL/GenBank/DDBJ databases">
        <authorList>
            <person name="de Groot N.N."/>
        </authorList>
    </citation>
    <scope>NUCLEOTIDE SEQUENCE [LARGE SCALE GENOMIC DNA]</scope>
    <source>
        <strain evidence="9 10">DSM 19706</strain>
    </source>
</reference>
<protein>
    <submittedName>
        <fullName evidence="9">Cu(I)/Ag(I) efflux system membrane protein CusA/SilA</fullName>
    </submittedName>
</protein>
<feature type="transmembrane region" description="Helical" evidence="8">
    <location>
        <begin position="1012"/>
        <end position="1038"/>
    </location>
</feature>
<dbReference type="EMBL" id="FOHK01000004">
    <property type="protein sequence ID" value="SET05496.1"/>
    <property type="molecule type" value="Genomic_DNA"/>
</dbReference>
<dbReference type="NCBIfam" id="TIGR00914">
    <property type="entry name" value="2A0601"/>
    <property type="match status" value="1"/>
</dbReference>
<keyword evidence="6 8" id="KW-1133">Transmembrane helix</keyword>
<proteinExistence type="inferred from homology"/>
<dbReference type="Gene3D" id="1.20.1640.10">
    <property type="entry name" value="Multidrug efflux transporter AcrB transmembrane domain"/>
    <property type="match status" value="2"/>
</dbReference>
<dbReference type="PRINTS" id="PR00702">
    <property type="entry name" value="ACRIFLAVINRP"/>
</dbReference>
<dbReference type="Gene3D" id="3.30.70.1320">
    <property type="entry name" value="Multidrug efflux transporter AcrB pore domain like"/>
    <property type="match status" value="1"/>
</dbReference>
<keyword evidence="4" id="KW-1003">Cell membrane</keyword>
<dbReference type="GO" id="GO:0005886">
    <property type="term" value="C:plasma membrane"/>
    <property type="evidence" value="ECO:0007669"/>
    <property type="project" value="UniProtKB-SubCell"/>
</dbReference>
<dbReference type="Gene3D" id="3.30.70.1440">
    <property type="entry name" value="Multidrug efflux transporter AcrB pore domain"/>
    <property type="match status" value="1"/>
</dbReference>
<feature type="transmembrane region" description="Helical" evidence="8">
    <location>
        <begin position="444"/>
        <end position="464"/>
    </location>
</feature>
<evidence type="ECO:0000256" key="4">
    <source>
        <dbReference type="ARBA" id="ARBA00022475"/>
    </source>
</evidence>
<dbReference type="GO" id="GO:0008324">
    <property type="term" value="F:monoatomic cation transmembrane transporter activity"/>
    <property type="evidence" value="ECO:0007669"/>
    <property type="project" value="InterPro"/>
</dbReference>
<evidence type="ECO:0000256" key="1">
    <source>
        <dbReference type="ARBA" id="ARBA00004651"/>
    </source>
</evidence>
<dbReference type="PANTHER" id="PTHR32063:SF19">
    <property type="entry name" value="CATION EFFLUX SYSTEM PROTEIN CUSA"/>
    <property type="match status" value="1"/>
</dbReference>
<gene>
    <name evidence="9" type="ORF">SAMN05660429_00932</name>
</gene>
<dbReference type="RefSeq" id="WP_093328085.1">
    <property type="nucleotide sequence ID" value="NZ_AP027363.1"/>
</dbReference>
<dbReference type="InterPro" id="IPR027463">
    <property type="entry name" value="AcrB_DN_DC_subdom"/>
</dbReference>
<feature type="transmembrane region" description="Helical" evidence="8">
    <location>
        <begin position="533"/>
        <end position="552"/>
    </location>
</feature>
<keyword evidence="10" id="KW-1185">Reference proteome</keyword>
<dbReference type="InterPro" id="IPR001036">
    <property type="entry name" value="Acrflvin-R"/>
</dbReference>
<feature type="transmembrane region" description="Helical" evidence="8">
    <location>
        <begin position="895"/>
        <end position="914"/>
    </location>
</feature>
<feature type="transmembrane region" description="Helical" evidence="8">
    <location>
        <begin position="920"/>
        <end position="946"/>
    </location>
</feature>
<keyword evidence="3" id="KW-0813">Transport</keyword>
<comment type="similarity">
    <text evidence="2">Belongs to the resistance-nodulation-cell division (RND) (TC 2.A.6) family.</text>
</comment>
<evidence type="ECO:0000256" key="8">
    <source>
        <dbReference type="SAM" id="Phobius"/>
    </source>
</evidence>
<feature type="transmembrane region" description="Helical" evidence="8">
    <location>
        <begin position="1063"/>
        <end position="1083"/>
    </location>
</feature>
<evidence type="ECO:0000256" key="7">
    <source>
        <dbReference type="ARBA" id="ARBA00023136"/>
    </source>
</evidence>
<dbReference type="PANTHER" id="PTHR32063">
    <property type="match status" value="1"/>
</dbReference>
<feature type="transmembrane region" description="Helical" evidence="8">
    <location>
        <begin position="365"/>
        <end position="384"/>
    </location>
</feature>
<evidence type="ECO:0000313" key="10">
    <source>
        <dbReference type="Proteomes" id="UP000199308"/>
    </source>
</evidence>
<accession>A0A1I0BFC8</accession>
<feature type="transmembrane region" description="Helical" evidence="8">
    <location>
        <begin position="870"/>
        <end position="888"/>
    </location>
</feature>
<keyword evidence="7 8" id="KW-0472">Membrane</keyword>
<dbReference type="OrthoDB" id="9758757at2"/>
<feature type="transmembrane region" description="Helical" evidence="8">
    <location>
        <begin position="1254"/>
        <end position="1276"/>
    </location>
</feature>
<keyword evidence="5 8" id="KW-0812">Transmembrane</keyword>
<dbReference type="SUPFAM" id="SSF82714">
    <property type="entry name" value="Multidrug efflux transporter AcrB TolC docking domain, DN and DC subdomains"/>
    <property type="match status" value="2"/>
</dbReference>
<feature type="transmembrane region" description="Helical" evidence="8">
    <location>
        <begin position="983"/>
        <end position="1000"/>
    </location>
</feature>
<dbReference type="SUPFAM" id="SSF82693">
    <property type="entry name" value="Multidrug efflux transporter AcrB pore domain, PN1, PN2, PC1 and PC2 subdomains"/>
    <property type="match status" value="2"/>
</dbReference>
<comment type="subcellular location">
    <subcellularLocation>
        <location evidence="1">Cell membrane</location>
        <topology evidence="1">Multi-pass membrane protein</topology>
    </subcellularLocation>
</comment>
<feature type="transmembrane region" description="Helical" evidence="8">
    <location>
        <begin position="484"/>
        <end position="503"/>
    </location>
</feature>
<dbReference type="Proteomes" id="UP000199308">
    <property type="component" value="Unassembled WGS sequence"/>
</dbReference>
<dbReference type="Pfam" id="PF00873">
    <property type="entry name" value="ACR_tran"/>
    <property type="match status" value="1"/>
</dbReference>
<feature type="transmembrane region" description="Helical" evidence="8">
    <location>
        <begin position="338"/>
        <end position="358"/>
    </location>
</feature>
<feature type="transmembrane region" description="Helical" evidence="8">
    <location>
        <begin position="390"/>
        <end position="411"/>
    </location>
</feature>
<dbReference type="Gene3D" id="3.30.70.1430">
    <property type="entry name" value="Multidrug efflux transporter AcrB pore domain"/>
    <property type="match status" value="2"/>
</dbReference>
<organism evidence="9 10">
    <name type="scientific">Thalassotalea agarivorans</name>
    <name type="common">Thalassomonas agarivorans</name>
    <dbReference type="NCBI Taxonomy" id="349064"/>
    <lineage>
        <taxon>Bacteria</taxon>
        <taxon>Pseudomonadati</taxon>
        <taxon>Pseudomonadota</taxon>
        <taxon>Gammaproteobacteria</taxon>
        <taxon>Alteromonadales</taxon>
        <taxon>Colwelliaceae</taxon>
        <taxon>Thalassotalea</taxon>
    </lineage>
</organism>
<evidence type="ECO:0000256" key="5">
    <source>
        <dbReference type="ARBA" id="ARBA00022692"/>
    </source>
</evidence>
<dbReference type="SUPFAM" id="SSF82866">
    <property type="entry name" value="Multidrug efflux transporter AcrB transmembrane domain"/>
    <property type="match status" value="2"/>
</dbReference>
<sequence length="1287" mass="141807">MIESIIRWSVGNRFFVVLITLIIAFGGLFSLKNTPVDAIPDLSDVQVIIKTSYPGQAPQVVQDQVTFPLTTAMLSVPGAQTVRGYSFFGDSYVYIIFDDDTDLYWARSRVLEYLSQVASSLPDSAKPQLGPDATGVGWVYIYALTDKSGNHDLSQLRSIQDWFLKYELQTVPGVSEVAAVGGMVKQYQVQVDPDKLRAYNVPLSHIQMALKRGNKETGASVVEMAEAEYMVTATGYIQSVQDIEKIPLGINEQGTPLRIGDVANVNLGPQMRRGIAELNGEGEVVGGVVVMRFGENAQQTINGVKEKLASLKSSLPEGVEIVPVYDRSKLINNAVDNLWKKLLEELVVVALVCAAFLFHLRSSIVAVITLPLGILVSFIIMYMQGINANIMSLGGIAIAIGAMTDGAIVMIENMHKHMEALNKKGIPLTDENRWQLVAKAASEVGPALFFSLLIITVSFLPVFILEAQEGRMFSPLAYTKTYAMAASAGLAITLVPVLMGYFIRGKIVSEKKNPLNRLLIAMYMPVLRLVMKFPKATIVAAILVTIVGFWPVDKIGSEFIPPLDEGDLMYMPTTYPGISIGKARELLQQTDKLIRTVPEVENVFGKVGRAETATDPAPLTMIETFIQLKPKDQWREGVTTDSLKAEFDKLVKFPGLTNAWVMPIKTRIDMLATGIKTPVGIKVAGPDLDTIQEIGQQIEQLLPQVAGTASVYSERVAGGRYIKVDISRDKASRFGLNIEDVQQVVSTAIGGMNVTQTVEGQERYPVNLRYPQDYRDSPEQLARLPVVTPNGQRIALGDVADIRVENGPPGIKSENARINGWTFIDIDGVDVGTYVENAKSYLANNLELPAGYSITWAGQYEYMERAKEKLTYVLPLTFAIIVILLYLNFRSFSEVAIIIATLPMAMIGGLWLMYLEGFNFSVAVGVGFIALAGVAVEIGVIMLVYLNQAYQSAKEECEQANTPFTKQKLAQAIMEGAGMRIRPVMMTVATIIIGLMPILYGTGTGSEVMSRIAAPMVGGMASAVILTLIVLPAIYYLWRVRTVQQPTKPPFNLLKSSRKYHKWIMAFISVQFLFWSITGLYMVSMDIHHIHGETLVKNQNQTLELNEVNFTTASLIENFPEAKDISLGKLLDKQVYRFTNGGEGKVAVDANTGDVIPQIDETMARKIGNYHYAGSGQIEALTIMTSASEMPAELSPRHLPFWQIKFEGLSSPTLYVNQNTGAVVAKRHDFWRLFDWMWRFHIMDYDDGENVSNWFLLLVASLGLLAALAGAVLTYYRVAAPNKSEAV</sequence>
<dbReference type="InterPro" id="IPR004763">
    <property type="entry name" value="CusA-like"/>
</dbReference>
<feature type="transmembrane region" description="Helical" evidence="8">
    <location>
        <begin position="12"/>
        <end position="31"/>
    </location>
</feature>
<dbReference type="Gene3D" id="3.30.2090.10">
    <property type="entry name" value="Multidrug efflux transporter AcrB TolC docking domain, DN and DC subdomains"/>
    <property type="match status" value="2"/>
</dbReference>
<dbReference type="GO" id="GO:0042910">
    <property type="term" value="F:xenobiotic transmembrane transporter activity"/>
    <property type="evidence" value="ECO:0007669"/>
    <property type="project" value="TreeGrafter"/>
</dbReference>
<name>A0A1I0BFC8_THASX</name>
<evidence type="ECO:0000256" key="3">
    <source>
        <dbReference type="ARBA" id="ARBA00022448"/>
    </source>
</evidence>
<evidence type="ECO:0000313" key="9">
    <source>
        <dbReference type="EMBL" id="SET05496.1"/>
    </source>
</evidence>
<evidence type="ECO:0000256" key="6">
    <source>
        <dbReference type="ARBA" id="ARBA00022989"/>
    </source>
</evidence>
<evidence type="ECO:0000256" key="2">
    <source>
        <dbReference type="ARBA" id="ARBA00010942"/>
    </source>
</evidence>
<dbReference type="STRING" id="349064.SAMN05660429_00932"/>